<protein>
    <submittedName>
        <fullName evidence="5">Uncharacterized protein LOC104782993</fullName>
    </submittedName>
</protein>
<gene>
    <name evidence="5" type="primary">LOC104782993</name>
</gene>
<dbReference type="PANTHER" id="PTHR15316:SF1">
    <property type="entry name" value="SPLICING FACTOR 3A SUBUNIT 1"/>
    <property type="match status" value="1"/>
</dbReference>
<reference evidence="5" key="2">
    <citation type="submission" date="2025-08" db="UniProtKB">
        <authorList>
            <consortium name="RefSeq"/>
        </authorList>
    </citation>
    <scope>IDENTIFICATION</scope>
    <source>
        <tissue evidence="5">Leaf</tissue>
    </source>
</reference>
<name>A0ABM0YV86_CAMSA</name>
<proteinExistence type="predicted"/>
<dbReference type="SUPFAM" id="SSF109905">
    <property type="entry name" value="Surp module (SWAP domain)"/>
    <property type="match status" value="3"/>
</dbReference>
<evidence type="ECO:0000256" key="2">
    <source>
        <dbReference type="SAM" id="MobiDB-lite"/>
    </source>
</evidence>
<dbReference type="InterPro" id="IPR000061">
    <property type="entry name" value="Surp"/>
</dbReference>
<dbReference type="RefSeq" id="XP_010506371.1">
    <property type="nucleotide sequence ID" value="XM_010508069.2"/>
</dbReference>
<feature type="region of interest" description="Disordered" evidence="2">
    <location>
        <begin position="408"/>
        <end position="434"/>
    </location>
</feature>
<keyword evidence="1" id="KW-0507">mRNA processing</keyword>
<reference evidence="4" key="1">
    <citation type="journal article" date="2014" name="Nat. Commun.">
        <title>The emerging biofuel crop Camelina sativa retains a highly undifferentiated hexaploid genome structure.</title>
        <authorList>
            <person name="Kagale S."/>
            <person name="Koh C."/>
            <person name="Nixon J."/>
            <person name="Bollina V."/>
            <person name="Clarke W.E."/>
            <person name="Tuteja R."/>
            <person name="Spillane C."/>
            <person name="Robinson S.J."/>
            <person name="Links M.G."/>
            <person name="Clarke C."/>
            <person name="Higgins E.E."/>
            <person name="Huebert T."/>
            <person name="Sharpe A.G."/>
            <person name="Parkin I.A."/>
        </authorList>
    </citation>
    <scope>NUCLEOTIDE SEQUENCE [LARGE SCALE GENOMIC DNA]</scope>
    <source>
        <strain evidence="4">cv. DH55</strain>
    </source>
</reference>
<dbReference type="PROSITE" id="PS50128">
    <property type="entry name" value="SURP"/>
    <property type="match status" value="3"/>
</dbReference>
<evidence type="ECO:0000313" key="4">
    <source>
        <dbReference type="Proteomes" id="UP000694864"/>
    </source>
</evidence>
<dbReference type="PANTHER" id="PTHR15316">
    <property type="entry name" value="SPLICEOSOME ASSOCIATED PROTEIN 114/SWAP SPLICING FACTOR-RELATED"/>
    <property type="match status" value="1"/>
</dbReference>
<sequence>MTQTPPPPPDDVELRSIMMERLSLAVARGGLEMEEKLKNHFVGVNSPYVSFLFPSGPDHSLYKQKIAEYTKSPPHPPPTLLPPRQGLGGGFRGLTEVVALTFQGIAFTVGIPPGMTLKELGIMKFVAHFVVRYGDEFQRALRSTDNSQFKFLLKGDKRSELFSGLCCGYGFLIKTWSPARLDALLEGFNTCFTAFKKKLDDDGEEDETVNKVETDRRDFVVCDEYFVDLENKYLPPMESPMAMMGDIDIHDSHSHGLIFMVPPNPIFFRVVIPERGMMRKELGIIKFTAMFVMRFGDEFLDALRERVCEPEFDFMKSNPGNDIGRYKLFSELLLAYGNVIKRWDMRPKTGFQPARMEAVLEGFFTALNAFKKKHEDEEDEVVDTVVTDRRDFVVSQEYFQYFLEVEESTPLPERPTPRPRQTGSSASRSGFFGPPLGVLLQRSLVLENPEPRTMMQPTPQSRVLLIIKQCCILNSHPSPKSNKAHSFPCYKRLKNHTILVKSSPV</sequence>
<dbReference type="InterPro" id="IPR045146">
    <property type="entry name" value="SF3A1"/>
</dbReference>
<evidence type="ECO:0000313" key="5">
    <source>
        <dbReference type="RefSeq" id="XP_010506371.1"/>
    </source>
</evidence>
<evidence type="ECO:0000256" key="1">
    <source>
        <dbReference type="ARBA" id="ARBA00022664"/>
    </source>
</evidence>
<dbReference type="Proteomes" id="UP000694864">
    <property type="component" value="Chromosome 4"/>
</dbReference>
<dbReference type="GeneID" id="104782993"/>
<evidence type="ECO:0000259" key="3">
    <source>
        <dbReference type="PROSITE" id="PS50128"/>
    </source>
</evidence>
<dbReference type="SMART" id="SM00648">
    <property type="entry name" value="SWAP"/>
    <property type="match status" value="3"/>
</dbReference>
<dbReference type="Pfam" id="PF01805">
    <property type="entry name" value="Surp"/>
    <property type="match status" value="3"/>
</dbReference>
<feature type="domain" description="SURP motif" evidence="3">
    <location>
        <begin position="18"/>
        <end position="62"/>
    </location>
</feature>
<accession>A0ABM0YV86</accession>
<feature type="domain" description="SURP motif" evidence="3">
    <location>
        <begin position="122"/>
        <end position="162"/>
    </location>
</feature>
<feature type="domain" description="SURP motif" evidence="3">
    <location>
        <begin position="284"/>
        <end position="327"/>
    </location>
</feature>
<dbReference type="Gene3D" id="1.10.10.790">
    <property type="entry name" value="Surp module"/>
    <property type="match status" value="3"/>
</dbReference>
<keyword evidence="4" id="KW-1185">Reference proteome</keyword>
<organism evidence="4 5">
    <name type="scientific">Camelina sativa</name>
    <name type="common">False flax</name>
    <name type="synonym">Myagrum sativum</name>
    <dbReference type="NCBI Taxonomy" id="90675"/>
    <lineage>
        <taxon>Eukaryota</taxon>
        <taxon>Viridiplantae</taxon>
        <taxon>Streptophyta</taxon>
        <taxon>Embryophyta</taxon>
        <taxon>Tracheophyta</taxon>
        <taxon>Spermatophyta</taxon>
        <taxon>Magnoliopsida</taxon>
        <taxon>eudicotyledons</taxon>
        <taxon>Gunneridae</taxon>
        <taxon>Pentapetalae</taxon>
        <taxon>rosids</taxon>
        <taxon>malvids</taxon>
        <taxon>Brassicales</taxon>
        <taxon>Brassicaceae</taxon>
        <taxon>Camelineae</taxon>
        <taxon>Camelina</taxon>
    </lineage>
</organism>
<dbReference type="InterPro" id="IPR035967">
    <property type="entry name" value="SWAP/Surp_sf"/>
</dbReference>